<protein>
    <submittedName>
        <fullName evidence="2">Uncharacterized protein</fullName>
    </submittedName>
</protein>
<evidence type="ECO:0000313" key="3">
    <source>
        <dbReference type="Proteomes" id="UP001500253"/>
    </source>
</evidence>
<organism evidence="2 3">
    <name type="scientific">Streptomyces cuspidosporus</name>
    <dbReference type="NCBI Taxonomy" id="66882"/>
    <lineage>
        <taxon>Bacteria</taxon>
        <taxon>Bacillati</taxon>
        <taxon>Actinomycetota</taxon>
        <taxon>Actinomycetes</taxon>
        <taxon>Kitasatosporales</taxon>
        <taxon>Streptomycetaceae</taxon>
        <taxon>Streptomyces</taxon>
    </lineage>
</organism>
<dbReference type="Proteomes" id="UP001500253">
    <property type="component" value="Unassembled WGS sequence"/>
</dbReference>
<accession>A0ABN3GNQ5</accession>
<sequence length="165" mass="17672">MDVVERLALASQHASPDSVRPDDETFLARVFPDPGFVSSPVSATGTGRGAAGPRRAESEEDLVQEDAIPPGPGREELLDELKEITRDDPGMEGARLRRIAEIVELLDGEEAAYAWWRHAARAGDEVAVAVVEELHAEQKFPGERPSVFPLIAALGPGRGSGPNEA</sequence>
<dbReference type="RefSeq" id="WP_346176870.1">
    <property type="nucleotide sequence ID" value="NZ_BAAASD010000026.1"/>
</dbReference>
<keyword evidence="3" id="KW-1185">Reference proteome</keyword>
<gene>
    <name evidence="2" type="ORF">GCM10010246_52800</name>
</gene>
<evidence type="ECO:0000256" key="1">
    <source>
        <dbReference type="SAM" id="MobiDB-lite"/>
    </source>
</evidence>
<comment type="caution">
    <text evidence="2">The sequence shown here is derived from an EMBL/GenBank/DDBJ whole genome shotgun (WGS) entry which is preliminary data.</text>
</comment>
<reference evidence="2 3" key="1">
    <citation type="journal article" date="2019" name="Int. J. Syst. Evol. Microbiol.">
        <title>The Global Catalogue of Microorganisms (GCM) 10K type strain sequencing project: providing services to taxonomists for standard genome sequencing and annotation.</title>
        <authorList>
            <consortium name="The Broad Institute Genomics Platform"/>
            <consortium name="The Broad Institute Genome Sequencing Center for Infectious Disease"/>
            <person name="Wu L."/>
            <person name="Ma J."/>
        </authorList>
    </citation>
    <scope>NUCLEOTIDE SEQUENCE [LARGE SCALE GENOMIC DNA]</scope>
    <source>
        <strain evidence="2 3">JCM 4316</strain>
    </source>
</reference>
<evidence type="ECO:0000313" key="2">
    <source>
        <dbReference type="EMBL" id="GAA2356885.1"/>
    </source>
</evidence>
<name>A0ABN3GNQ5_9ACTN</name>
<dbReference type="EMBL" id="BAAASD010000026">
    <property type="protein sequence ID" value="GAA2356885.1"/>
    <property type="molecule type" value="Genomic_DNA"/>
</dbReference>
<proteinExistence type="predicted"/>
<feature type="region of interest" description="Disordered" evidence="1">
    <location>
        <begin position="33"/>
        <end position="75"/>
    </location>
</feature>